<dbReference type="GeneID" id="66143596"/>
<dbReference type="AlphaFoldDB" id="A0A9Q3M9W9"/>
<accession>A0A9Q3M9W9</accession>
<dbReference type="RefSeq" id="WP_207245710.1">
    <property type="nucleotide sequence ID" value="NZ_CP071456.1"/>
</dbReference>
<organism evidence="1 2">
    <name type="scientific">Rhizobium lentis</name>
    <dbReference type="NCBI Taxonomy" id="1138194"/>
    <lineage>
        <taxon>Bacteria</taxon>
        <taxon>Pseudomonadati</taxon>
        <taxon>Pseudomonadota</taxon>
        <taxon>Alphaproteobacteria</taxon>
        <taxon>Hyphomicrobiales</taxon>
        <taxon>Rhizobiaceae</taxon>
        <taxon>Rhizobium/Agrobacterium group</taxon>
        <taxon>Rhizobium</taxon>
    </lineage>
</organism>
<sequence>MKSINDLVTSAKTVCERYRAGRMERETVREWVLRLGAYPPPHGDRVREAAEWFRLHNREPVSDDIVLGDIDRLSAISAP</sequence>
<gene>
    <name evidence="1" type="ORF">HJB63_18225</name>
</gene>
<evidence type="ECO:0000313" key="1">
    <source>
        <dbReference type="EMBL" id="MBX5024503.1"/>
    </source>
</evidence>
<comment type="caution">
    <text evidence="1">The sequence shown here is derived from an EMBL/GenBank/DDBJ whole genome shotgun (WGS) entry which is preliminary data.</text>
</comment>
<evidence type="ECO:0000313" key="2">
    <source>
        <dbReference type="Proteomes" id="UP000749740"/>
    </source>
</evidence>
<protein>
    <submittedName>
        <fullName evidence="1">Uncharacterized protein</fullName>
    </submittedName>
</protein>
<dbReference type="Proteomes" id="UP000749740">
    <property type="component" value="Unassembled WGS sequence"/>
</dbReference>
<reference evidence="1" key="1">
    <citation type="submission" date="2020-04" db="EMBL/GenBank/DDBJ databases">
        <title>Global-level population genomics: horizontal gene transfer, symbiosis and evolution in Rhizobia.</title>
        <authorList>
            <person name="Gai Y."/>
        </authorList>
    </citation>
    <scope>NUCLEOTIDE SEQUENCE</scope>
    <source>
        <strain evidence="1">BLR57</strain>
    </source>
</reference>
<dbReference type="EMBL" id="JABDYC010000005">
    <property type="protein sequence ID" value="MBX5024503.1"/>
    <property type="molecule type" value="Genomic_DNA"/>
</dbReference>
<name>A0A9Q3M9W9_9HYPH</name>
<proteinExistence type="predicted"/>